<evidence type="ECO:0000313" key="2">
    <source>
        <dbReference type="EMBL" id="PSR81321.1"/>
    </source>
</evidence>
<name>A0A2R6NZJ9_9APHY</name>
<organism evidence="2 3">
    <name type="scientific">Hermanssonia centrifuga</name>
    <dbReference type="NCBI Taxonomy" id="98765"/>
    <lineage>
        <taxon>Eukaryota</taxon>
        <taxon>Fungi</taxon>
        <taxon>Dikarya</taxon>
        <taxon>Basidiomycota</taxon>
        <taxon>Agaricomycotina</taxon>
        <taxon>Agaricomycetes</taxon>
        <taxon>Polyporales</taxon>
        <taxon>Meruliaceae</taxon>
        <taxon>Hermanssonia</taxon>
    </lineage>
</organism>
<evidence type="ECO:0008006" key="4">
    <source>
        <dbReference type="Google" id="ProtNLM"/>
    </source>
</evidence>
<feature type="compositionally biased region" description="Pro residues" evidence="1">
    <location>
        <begin position="12"/>
        <end position="24"/>
    </location>
</feature>
<evidence type="ECO:0000313" key="3">
    <source>
        <dbReference type="Proteomes" id="UP000186601"/>
    </source>
</evidence>
<dbReference type="GO" id="GO:0003746">
    <property type="term" value="F:translation elongation factor activity"/>
    <property type="evidence" value="ECO:0007669"/>
    <property type="project" value="TreeGrafter"/>
</dbReference>
<dbReference type="PANTHER" id="PTHR43721:SF9">
    <property type="entry name" value="GTP-BINDING PROTEIN 1"/>
    <property type="match status" value="1"/>
</dbReference>
<feature type="compositionally biased region" description="Polar residues" evidence="1">
    <location>
        <begin position="230"/>
        <end position="245"/>
    </location>
</feature>
<protein>
    <recommendedName>
        <fullName evidence="4">GTP-binding protein 2</fullName>
    </recommendedName>
</protein>
<feature type="region of interest" description="Disordered" evidence="1">
    <location>
        <begin position="1"/>
        <end position="31"/>
    </location>
</feature>
<proteinExistence type="predicted"/>
<feature type="compositionally biased region" description="Polar residues" evidence="1">
    <location>
        <begin position="206"/>
        <end position="217"/>
    </location>
</feature>
<feature type="region of interest" description="Disordered" evidence="1">
    <location>
        <begin position="227"/>
        <end position="246"/>
    </location>
</feature>
<sequence>MFGEDESESPRVPSPWDPFLPSPPGESTSFEAGKHLCNGIPKLVPEVEEASAHNLVFGNIEYKLKLTDISPARFARLVTQLKWRLLEGGGQAYYELGVADSGALIGLSRTDLEQSLETLETMAGEIGASVIVVKEIEVPSVMVTLADKVSGYIDPETGEWTEKMISKRSRAPLAYDSDSATVTSDVAELETDASVTDYTDTEEDSSAISTPMHPTTGSKFATALQYSRGPLSSNPDRPTSQSSPSILPIDDELALFSMDPEPPFHDALAVGANPNIMSDAHAFSLDIEISSVYKPRPIRRRMHTATGANPSGRHGRRGHKPKEKKQQPWRQSHPTETIDDMDTANIPNKQEAKALYRRIVRDRRREEKRKLDMNNTASGHDVTAAALILNDEGKLVTGLGALHVAVESVGAVATDTDAPSSVSPRLSTDHVTSGGTDIAKEPRLIVEALVVRKLSIDEAFLDFGGFSLI</sequence>
<dbReference type="Proteomes" id="UP000186601">
    <property type="component" value="Unassembled WGS sequence"/>
</dbReference>
<dbReference type="PANTHER" id="PTHR43721">
    <property type="entry name" value="ELONGATION FACTOR TU-RELATED"/>
    <property type="match status" value="1"/>
</dbReference>
<comment type="caution">
    <text evidence="2">The sequence shown here is derived from an EMBL/GenBank/DDBJ whole genome shotgun (WGS) entry which is preliminary data.</text>
</comment>
<feature type="region of interest" description="Disordered" evidence="1">
    <location>
        <begin position="296"/>
        <end position="360"/>
    </location>
</feature>
<dbReference type="AlphaFoldDB" id="A0A2R6NZJ9"/>
<dbReference type="OrthoDB" id="248233at2759"/>
<keyword evidence="3" id="KW-1185">Reference proteome</keyword>
<feature type="compositionally biased region" description="Basic residues" evidence="1">
    <location>
        <begin position="313"/>
        <end position="323"/>
    </location>
</feature>
<evidence type="ECO:0000256" key="1">
    <source>
        <dbReference type="SAM" id="MobiDB-lite"/>
    </source>
</evidence>
<feature type="region of interest" description="Disordered" evidence="1">
    <location>
        <begin position="193"/>
        <end position="217"/>
    </location>
</feature>
<dbReference type="InterPro" id="IPR050055">
    <property type="entry name" value="EF-Tu_GTPase"/>
</dbReference>
<dbReference type="EMBL" id="MLYV02000622">
    <property type="protein sequence ID" value="PSR81321.1"/>
    <property type="molecule type" value="Genomic_DNA"/>
</dbReference>
<accession>A0A2R6NZJ9</accession>
<feature type="compositionally biased region" description="Polar residues" evidence="1">
    <location>
        <begin position="417"/>
        <end position="435"/>
    </location>
</feature>
<reference evidence="2 3" key="1">
    <citation type="submission" date="2018-02" db="EMBL/GenBank/DDBJ databases">
        <title>Genome sequence of the basidiomycete white-rot fungus Phlebia centrifuga.</title>
        <authorList>
            <person name="Granchi Z."/>
            <person name="Peng M."/>
            <person name="de Vries R.P."/>
            <person name="Hilden K."/>
            <person name="Makela M.R."/>
            <person name="Grigoriev I."/>
            <person name="Riley R."/>
        </authorList>
    </citation>
    <scope>NUCLEOTIDE SEQUENCE [LARGE SCALE GENOMIC DNA]</scope>
    <source>
        <strain evidence="2 3">FBCC195</strain>
    </source>
</reference>
<gene>
    <name evidence="2" type="ORF">PHLCEN_2v6400</name>
</gene>
<feature type="region of interest" description="Disordered" evidence="1">
    <location>
        <begin position="415"/>
        <end position="435"/>
    </location>
</feature>